<dbReference type="EMBL" id="JBITMB010000005">
    <property type="protein sequence ID" value="MFI7442679.1"/>
    <property type="molecule type" value="Genomic_DNA"/>
</dbReference>
<dbReference type="RefSeq" id="WP_397022621.1">
    <property type="nucleotide sequence ID" value="NZ_JBITMB010000005.1"/>
</dbReference>
<comment type="similarity">
    <text evidence="2 7">Belongs to the major facilitator superfamily. Sugar transporter (TC 2.A.1.1) family.</text>
</comment>
<dbReference type="SUPFAM" id="SSF103473">
    <property type="entry name" value="MFS general substrate transporter"/>
    <property type="match status" value="1"/>
</dbReference>
<dbReference type="InterPro" id="IPR036259">
    <property type="entry name" value="MFS_trans_sf"/>
</dbReference>
<dbReference type="PRINTS" id="PR00171">
    <property type="entry name" value="SUGRTRNSPORT"/>
</dbReference>
<evidence type="ECO:0000256" key="7">
    <source>
        <dbReference type="RuleBase" id="RU003346"/>
    </source>
</evidence>
<evidence type="ECO:0000313" key="10">
    <source>
        <dbReference type="EMBL" id="MFI7442679.1"/>
    </source>
</evidence>
<evidence type="ECO:0000256" key="4">
    <source>
        <dbReference type="ARBA" id="ARBA00022692"/>
    </source>
</evidence>
<keyword evidence="5 8" id="KW-1133">Transmembrane helix</keyword>
<dbReference type="InterPro" id="IPR005828">
    <property type="entry name" value="MFS_sugar_transport-like"/>
</dbReference>
<feature type="transmembrane region" description="Helical" evidence="8">
    <location>
        <begin position="126"/>
        <end position="145"/>
    </location>
</feature>
<comment type="caution">
    <text evidence="10">The sequence shown here is derived from an EMBL/GenBank/DDBJ whole genome shotgun (WGS) entry which is preliminary data.</text>
</comment>
<feature type="domain" description="Major facilitator superfamily (MFS) profile" evidence="9">
    <location>
        <begin position="33"/>
        <end position="475"/>
    </location>
</feature>
<evidence type="ECO:0000259" key="9">
    <source>
        <dbReference type="PROSITE" id="PS50850"/>
    </source>
</evidence>
<dbReference type="PROSITE" id="PS50850">
    <property type="entry name" value="MFS"/>
    <property type="match status" value="1"/>
</dbReference>
<feature type="transmembrane region" description="Helical" evidence="8">
    <location>
        <begin position="196"/>
        <end position="218"/>
    </location>
</feature>
<dbReference type="InterPro" id="IPR003663">
    <property type="entry name" value="Sugar/inositol_transpt"/>
</dbReference>
<dbReference type="NCBIfam" id="TIGR00879">
    <property type="entry name" value="SP"/>
    <property type="match status" value="1"/>
</dbReference>
<feature type="transmembrane region" description="Helical" evidence="8">
    <location>
        <begin position="348"/>
        <end position="368"/>
    </location>
</feature>
<evidence type="ECO:0000256" key="1">
    <source>
        <dbReference type="ARBA" id="ARBA00004651"/>
    </source>
</evidence>
<dbReference type="InterPro" id="IPR005829">
    <property type="entry name" value="Sugar_transporter_CS"/>
</dbReference>
<dbReference type="PANTHER" id="PTHR48020">
    <property type="entry name" value="PROTON MYO-INOSITOL COTRANSPORTER"/>
    <property type="match status" value="1"/>
</dbReference>
<keyword evidence="6 8" id="KW-0472">Membrane</keyword>
<evidence type="ECO:0000256" key="3">
    <source>
        <dbReference type="ARBA" id="ARBA00022448"/>
    </source>
</evidence>
<feature type="transmembrane region" description="Helical" evidence="8">
    <location>
        <begin position="102"/>
        <end position="120"/>
    </location>
</feature>
<reference evidence="10 11" key="1">
    <citation type="submission" date="2024-10" db="EMBL/GenBank/DDBJ databases">
        <title>The Natural Products Discovery Center: Release of the First 8490 Sequenced Strains for Exploring Actinobacteria Biosynthetic Diversity.</title>
        <authorList>
            <person name="Kalkreuter E."/>
            <person name="Kautsar S.A."/>
            <person name="Yang D."/>
            <person name="Bader C.D."/>
            <person name="Teijaro C.N."/>
            <person name="Fluegel L."/>
            <person name="Davis C.M."/>
            <person name="Simpson J.R."/>
            <person name="Lauterbach L."/>
            <person name="Steele A.D."/>
            <person name="Gui C."/>
            <person name="Meng S."/>
            <person name="Li G."/>
            <person name="Viehrig K."/>
            <person name="Ye F."/>
            <person name="Su P."/>
            <person name="Kiefer A.F."/>
            <person name="Nichols A."/>
            <person name="Cepeda A.J."/>
            <person name="Yan W."/>
            <person name="Fan B."/>
            <person name="Jiang Y."/>
            <person name="Adhikari A."/>
            <person name="Zheng C.-J."/>
            <person name="Schuster L."/>
            <person name="Cowan T.M."/>
            <person name="Smanski M.J."/>
            <person name="Chevrette M.G."/>
            <person name="De Carvalho L.P.S."/>
            <person name="Shen B."/>
        </authorList>
    </citation>
    <scope>NUCLEOTIDE SEQUENCE [LARGE SCALE GENOMIC DNA]</scope>
    <source>
        <strain evidence="10 11">NPDC049503</strain>
    </source>
</reference>
<feature type="transmembrane region" description="Helical" evidence="8">
    <location>
        <begin position="388"/>
        <end position="410"/>
    </location>
</feature>
<gene>
    <name evidence="10" type="ORF">ACIBP5_22145</name>
</gene>
<organism evidence="10 11">
    <name type="scientific">Nonomuraea indica</name>
    <dbReference type="NCBI Taxonomy" id="1581193"/>
    <lineage>
        <taxon>Bacteria</taxon>
        <taxon>Bacillati</taxon>
        <taxon>Actinomycetota</taxon>
        <taxon>Actinomycetes</taxon>
        <taxon>Streptosporangiales</taxon>
        <taxon>Streptosporangiaceae</taxon>
        <taxon>Nonomuraea</taxon>
    </lineage>
</organism>
<evidence type="ECO:0000256" key="5">
    <source>
        <dbReference type="ARBA" id="ARBA00022989"/>
    </source>
</evidence>
<dbReference type="PROSITE" id="PS00216">
    <property type="entry name" value="SUGAR_TRANSPORT_1"/>
    <property type="match status" value="1"/>
</dbReference>
<feature type="transmembrane region" description="Helical" evidence="8">
    <location>
        <begin position="67"/>
        <end position="90"/>
    </location>
</feature>
<feature type="transmembrane region" description="Helical" evidence="8">
    <location>
        <begin position="165"/>
        <end position="184"/>
    </location>
</feature>
<proteinExistence type="inferred from homology"/>
<dbReference type="InterPro" id="IPR020846">
    <property type="entry name" value="MFS_dom"/>
</dbReference>
<keyword evidence="3 7" id="KW-0813">Transport</keyword>
<dbReference type="PROSITE" id="PS00217">
    <property type="entry name" value="SUGAR_TRANSPORT_2"/>
    <property type="match status" value="1"/>
</dbReference>
<feature type="transmembrane region" description="Helical" evidence="8">
    <location>
        <begin position="323"/>
        <end position="341"/>
    </location>
</feature>
<evidence type="ECO:0000313" key="11">
    <source>
        <dbReference type="Proteomes" id="UP001612928"/>
    </source>
</evidence>
<evidence type="ECO:0000256" key="2">
    <source>
        <dbReference type="ARBA" id="ARBA00010992"/>
    </source>
</evidence>
<feature type="transmembrane region" description="Helical" evidence="8">
    <location>
        <begin position="277"/>
        <end position="303"/>
    </location>
</feature>
<dbReference type="InterPro" id="IPR050814">
    <property type="entry name" value="Myo-inositol_Transporter"/>
</dbReference>
<feature type="transmembrane region" description="Helical" evidence="8">
    <location>
        <begin position="422"/>
        <end position="441"/>
    </location>
</feature>
<name>A0ABW8A7F2_9ACTN</name>
<keyword evidence="4 8" id="KW-0812">Transmembrane</keyword>
<keyword evidence="11" id="KW-1185">Reference proteome</keyword>
<accession>A0ABW8A7F2</accession>
<dbReference type="PANTHER" id="PTHR48020:SF12">
    <property type="entry name" value="PROTON MYO-INOSITOL COTRANSPORTER"/>
    <property type="match status" value="1"/>
</dbReference>
<feature type="transmembrane region" description="Helical" evidence="8">
    <location>
        <begin position="453"/>
        <end position="471"/>
    </location>
</feature>
<evidence type="ECO:0000256" key="8">
    <source>
        <dbReference type="SAM" id="Phobius"/>
    </source>
</evidence>
<sequence>MSDKYTAVAAPGAQAGSVAGSEARTTSRRVVLISIAGAVGGFLFGFDTAVINGAVDPIVANFRLNSVSLGVVVAITLFGAAAGSLLAGWLADRMGRTRVMGVAALVFVASAIGCGVSSGFWDLAAWRLLTGVAVGFATVLGPLYISEIAPAAIRGRLSSLQQMAIVLGIFAALLSDTLIAALLGGADAGAFLGLPAWRWMFIAGVVPALVYGALSVLIPESPRYLAARGRQEEAVRVLAGLHTISPEQAGRDVERMGATVPRERRPRFRDLLSRRTGFLPIVWIGAGLAAFQALVGIDVIFYYSNSLWKSVGFGESASFGLSVLSSLVNVVSTIAAIALIDRVGRRRLLLIGSAGMAVSLVLVSVGFSQSVLASGELTLPGAWGPLTLLGANVFVVCFAVSWGPVVWVLLGEMFPNSIRGVALALTASVNWIAGVVLNLSFPSMREVSLSGSYAVYAVMAVLSWLLVYFCVPETTNRELEDMSAEGR</sequence>
<dbReference type="Pfam" id="PF00083">
    <property type="entry name" value="Sugar_tr"/>
    <property type="match status" value="1"/>
</dbReference>
<comment type="subcellular location">
    <subcellularLocation>
        <location evidence="1">Cell membrane</location>
        <topology evidence="1">Multi-pass membrane protein</topology>
    </subcellularLocation>
</comment>
<protein>
    <submittedName>
        <fullName evidence="10">Sugar porter family MFS transporter</fullName>
    </submittedName>
</protein>
<dbReference type="Gene3D" id="1.20.1250.20">
    <property type="entry name" value="MFS general substrate transporter like domains"/>
    <property type="match status" value="1"/>
</dbReference>
<feature type="transmembrane region" description="Helical" evidence="8">
    <location>
        <begin position="30"/>
        <end position="55"/>
    </location>
</feature>
<evidence type="ECO:0000256" key="6">
    <source>
        <dbReference type="ARBA" id="ARBA00023136"/>
    </source>
</evidence>
<dbReference type="Proteomes" id="UP001612928">
    <property type="component" value="Unassembled WGS sequence"/>
</dbReference>